<evidence type="ECO:0000256" key="4">
    <source>
        <dbReference type="SAM" id="MobiDB-lite"/>
    </source>
</evidence>
<dbReference type="InterPro" id="IPR038726">
    <property type="entry name" value="PDDEXK_AddAB-type"/>
</dbReference>
<comment type="caution">
    <text evidence="6">The sequence shown here is derived from an EMBL/GenBank/DDBJ whole genome shotgun (WGS) entry which is preliminary data.</text>
</comment>
<evidence type="ECO:0000313" key="7">
    <source>
        <dbReference type="Proteomes" id="UP000700908"/>
    </source>
</evidence>
<feature type="compositionally biased region" description="Polar residues" evidence="4">
    <location>
        <begin position="35"/>
        <end position="58"/>
    </location>
</feature>
<evidence type="ECO:0000256" key="3">
    <source>
        <dbReference type="ARBA" id="ARBA00023204"/>
    </source>
</evidence>
<evidence type="ECO:0000256" key="1">
    <source>
        <dbReference type="ARBA" id="ARBA00022763"/>
    </source>
</evidence>
<keyword evidence="3" id="KW-0234">DNA repair</keyword>
<gene>
    <name evidence="6" type="ORF">K6V98_07315</name>
</gene>
<evidence type="ECO:0000313" key="6">
    <source>
        <dbReference type="EMBL" id="MBY4798152.1"/>
    </source>
</evidence>
<keyword evidence="2" id="KW-0378">Hydrolase</keyword>
<dbReference type="Gene3D" id="3.90.320.10">
    <property type="match status" value="1"/>
</dbReference>
<dbReference type="EMBL" id="JAIMFO010000008">
    <property type="protein sequence ID" value="MBY4798152.1"/>
    <property type="molecule type" value="Genomic_DNA"/>
</dbReference>
<keyword evidence="7" id="KW-1185">Reference proteome</keyword>
<name>A0ABS7MLH9_9ACTN</name>
<proteinExistence type="predicted"/>
<feature type="compositionally biased region" description="Polar residues" evidence="4">
    <location>
        <begin position="70"/>
        <end position="87"/>
    </location>
</feature>
<reference evidence="6 7" key="1">
    <citation type="submission" date="2021-08" db="EMBL/GenBank/DDBJ databases">
        <title>Collinsella faecalis sp. nov. isolated from swine faeces.</title>
        <authorList>
            <person name="Oh B.S."/>
            <person name="Lee J.H."/>
        </authorList>
    </citation>
    <scope>NUCLEOTIDE SEQUENCE [LARGE SCALE GENOMIC DNA]</scope>
    <source>
        <strain evidence="6 7">AGMB00827</strain>
    </source>
</reference>
<feature type="region of interest" description="Disordered" evidence="4">
    <location>
        <begin position="1"/>
        <end position="112"/>
    </location>
</feature>
<evidence type="ECO:0000259" key="5">
    <source>
        <dbReference type="Pfam" id="PF12705"/>
    </source>
</evidence>
<sequence>MSVPDAESVDGRASSESNPALIDLVEVWPQERESQGMSASSVGTSHSSLGMSASSVGTSHIPGGLFGDFAQSQGLPGQPAGSSSSKHLTAPSKHVQDMNRVPSSSGAQDLGARQGNPVALGSAFHAAAQWMLEMECDQVPADRLDALSRLWRITPEQRERLEHALVLWSGSSVRAEALAWPCVRAEVPFFSLGATELAAYGTWAEGAIDLLATDPDDPRRALVIDYKTGGSLEETPDELQQKHLLQAKVYADVLKRAGWNQIDLKFVRVELEDPDLPGEPQVVSYRM</sequence>
<evidence type="ECO:0000256" key="2">
    <source>
        <dbReference type="ARBA" id="ARBA00022806"/>
    </source>
</evidence>
<accession>A0ABS7MLH9</accession>
<dbReference type="Proteomes" id="UP000700908">
    <property type="component" value="Unassembled WGS sequence"/>
</dbReference>
<dbReference type="Pfam" id="PF12705">
    <property type="entry name" value="PDDEXK_1"/>
    <property type="match status" value="1"/>
</dbReference>
<feature type="domain" description="PD-(D/E)XK endonuclease-like" evidence="5">
    <location>
        <begin position="114"/>
        <end position="275"/>
    </location>
</feature>
<dbReference type="InterPro" id="IPR011604">
    <property type="entry name" value="PDDEXK-like_dom_sf"/>
</dbReference>
<keyword evidence="1" id="KW-0227">DNA damage</keyword>
<protein>
    <submittedName>
        <fullName evidence="6">PD-(D/E)XK nuclease family protein</fullName>
    </submittedName>
</protein>
<organism evidence="6 7">
    <name type="scientific">Collinsella ureilytica</name>
    <dbReference type="NCBI Taxonomy" id="2869515"/>
    <lineage>
        <taxon>Bacteria</taxon>
        <taxon>Bacillati</taxon>
        <taxon>Actinomycetota</taxon>
        <taxon>Coriobacteriia</taxon>
        <taxon>Coriobacteriales</taxon>
        <taxon>Coriobacteriaceae</taxon>
        <taxon>Collinsella</taxon>
    </lineage>
</organism>
<keyword evidence="2" id="KW-0347">Helicase</keyword>
<keyword evidence="2" id="KW-0547">Nucleotide-binding</keyword>
<keyword evidence="2" id="KW-0067">ATP-binding</keyword>